<evidence type="ECO:0000313" key="3">
    <source>
        <dbReference type="Proteomes" id="UP000594464"/>
    </source>
</evidence>
<dbReference type="Gene3D" id="3.30.750.140">
    <property type="match status" value="1"/>
</dbReference>
<dbReference type="KEGG" id="nva:G3M78_11650"/>
<dbReference type="AlphaFoldDB" id="A0A7T0C3S3"/>
<dbReference type="Pfam" id="PF02120">
    <property type="entry name" value="Flg_hook"/>
    <property type="match status" value="1"/>
</dbReference>
<dbReference type="EMBL" id="CP048620">
    <property type="protein sequence ID" value="QPJ66012.1"/>
    <property type="molecule type" value="Genomic_DNA"/>
</dbReference>
<keyword evidence="2" id="KW-0969">Cilium</keyword>
<feature type="domain" description="Flagellar hook-length control protein-like C-terminal" evidence="1">
    <location>
        <begin position="393"/>
        <end position="459"/>
    </location>
</feature>
<protein>
    <submittedName>
        <fullName evidence="2">Flagellar hook-length control protein FliK</fullName>
    </submittedName>
</protein>
<dbReference type="InterPro" id="IPR021136">
    <property type="entry name" value="Flagellar_hook_control-like_C"/>
</dbReference>
<proteinExistence type="predicted"/>
<accession>A0A7T0C3S3</accession>
<reference evidence="3" key="1">
    <citation type="submission" date="2020-02" db="EMBL/GenBank/DDBJ databases">
        <title>Genomic and physiological characterization of two novel Nitrospinaceae genera.</title>
        <authorList>
            <person name="Mueller A.J."/>
            <person name="Jung M.-Y."/>
            <person name="Strachan C.R."/>
            <person name="Herbold C.W."/>
            <person name="Kirkegaard R.H."/>
            <person name="Daims H."/>
        </authorList>
    </citation>
    <scope>NUCLEOTIDE SEQUENCE [LARGE SCALE GENOMIC DNA]</scope>
</reference>
<organism evidence="2 3">
    <name type="scientific">Candidatus Nitrohelix vancouverensis</name>
    <dbReference type="NCBI Taxonomy" id="2705534"/>
    <lineage>
        <taxon>Bacteria</taxon>
        <taxon>Pseudomonadati</taxon>
        <taxon>Nitrospinota/Tectimicrobiota group</taxon>
        <taxon>Nitrospinota</taxon>
        <taxon>Nitrospinia</taxon>
        <taxon>Nitrospinales</taxon>
        <taxon>Nitrospinaceae</taxon>
        <taxon>Candidatus Nitrohelix</taxon>
    </lineage>
</organism>
<dbReference type="Proteomes" id="UP000594464">
    <property type="component" value="Chromosome"/>
</dbReference>
<dbReference type="InterPro" id="IPR038610">
    <property type="entry name" value="FliK-like_C_sf"/>
</dbReference>
<name>A0A7T0C3S3_9BACT</name>
<sequence>MQINELSAAILKILSGESGGGPDAAFLKSLQVGQILNGAILKILPQGKALVDFQGRSVMVQTQTPLSPGQQISARIEQAEPNPVLKIIPTPHTAPLEPRGDSLTLQSRRQSPEQGVRLVLKMPDEQGLASKLQIRQGAEVTATVTRAPGNDSLVVTANHRTARLKLTNEIPLRPGDTFTIQSQPDNQLTLKFSLPAAPERPAVVSPAMLRPYLPTKSDMSALAEKLQTLTQSLPVDSLSIKDKSLLDGLGKSLQSLTPQADRVPGEQALRRATETQTKTLESKLLAVLQSGSKPDIQPHLQTDLKSQLLGLQTLLEKPEAGPSQTHIASKLNISEIISTIRGALDTLEFNQLSQQFAKQESQPLVLNFPNPFSQQDKSFKVYVRKMDDSEEGEARQGDPQGFNAVFMLDLTALGALQIDAKVHNRNVSVQFAVENESIAGFIEMNLPELTQALNEIGYSGIATCCIKKQEEMVIDDALEKLLVTRDARLVDVQT</sequence>
<gene>
    <name evidence="2" type="ORF">G3M78_11650</name>
</gene>
<evidence type="ECO:0000313" key="2">
    <source>
        <dbReference type="EMBL" id="QPJ66012.1"/>
    </source>
</evidence>
<evidence type="ECO:0000259" key="1">
    <source>
        <dbReference type="Pfam" id="PF02120"/>
    </source>
</evidence>
<keyword evidence="2" id="KW-0966">Cell projection</keyword>
<keyword evidence="2" id="KW-0282">Flagellum</keyword>